<evidence type="ECO:0000256" key="2">
    <source>
        <dbReference type="SAM" id="Phobius"/>
    </source>
</evidence>
<name>A0A2G5EQ23_AQUCA</name>
<evidence type="ECO:0000313" key="4">
    <source>
        <dbReference type="Proteomes" id="UP000230069"/>
    </source>
</evidence>
<accession>A0A2G5EQ23</accession>
<feature type="compositionally biased region" description="Basic and acidic residues" evidence="1">
    <location>
        <begin position="23"/>
        <end position="40"/>
    </location>
</feature>
<feature type="compositionally biased region" description="Acidic residues" evidence="1">
    <location>
        <begin position="193"/>
        <end position="202"/>
    </location>
</feature>
<gene>
    <name evidence="3" type="ORF">AQUCO_00500042v1</name>
</gene>
<feature type="region of interest" description="Disordered" evidence="1">
    <location>
        <begin position="165"/>
        <end position="202"/>
    </location>
</feature>
<evidence type="ECO:0000256" key="1">
    <source>
        <dbReference type="SAM" id="MobiDB-lite"/>
    </source>
</evidence>
<sequence>MKECKENHSIPKSIEASSIKKCSRSDSKHRTCLSKEHNDNEQDFQFLDQMDSRMIPPMKSISKHFMTPTISASSKAKKRIFTEKNEVSSPTLITTTPTSENLGFQRFPLSPLSSSISESNFYDSGSKPYDPLTNYLSPRPTFRLYDPDKRVKILRRLEKTSQMVDEGTSSFSLSSSSSQKTSLQEEDSIRNEFDDDSDEELDEEKHDGILSKVTKVLLLLAVLIVSTVYISSMNSTPAPALSLQHKWGLIEEFPKIQTVFVVDTNDLMKGSTFFNQTLENIVTLTNVAECDLNGKFEEKEMSKQVLEEQGEFSEKINLSDERDSAGETLDLLQVSETQFVPNSMNNTDKILFDKLPVACEFNEVLIDNFVTSEGTGKDEVVVEHDIPESDLTYTYDHGEDETIQLRESKLIMPWEMDQLPTESTRSGIFGVHQHTDSFSYMIDEKRIILGEILRTCEVDMNSDRRLGDQTRKTESIATEVVVVVGGIALLAGLLKFLAGLLRFIYLKFSKPSRRDSSDGGLPSDRKSESTKEKDQFIEAEYHVNPLPCLQSEVEKFICGSAPTVLEEDGGLPSDRKGDCTKVRGQFIDAEYHFNPPPCLQSEVEKFICGSPPTVKLLGEYVIPGDFCNSSLKTYSRKSNLETQQRNWGISPGTPSAPQLFASSETKSNGKSTPEERIMRTEARTGGKADLMIPTTPLRRSNRIRSQAVMSP</sequence>
<reference evidence="3 4" key="1">
    <citation type="submission" date="2017-09" db="EMBL/GenBank/DDBJ databases">
        <title>WGS assembly of Aquilegia coerulea Goldsmith.</title>
        <authorList>
            <person name="Hodges S."/>
            <person name="Kramer E."/>
            <person name="Nordborg M."/>
            <person name="Tomkins J."/>
            <person name="Borevitz J."/>
            <person name="Derieg N."/>
            <person name="Yan J."/>
            <person name="Mihaltcheva S."/>
            <person name="Hayes R.D."/>
            <person name="Rokhsar D."/>
        </authorList>
    </citation>
    <scope>NUCLEOTIDE SEQUENCE [LARGE SCALE GENOMIC DNA]</scope>
    <source>
        <strain evidence="4">cv. Goldsmith</strain>
    </source>
</reference>
<feature type="compositionally biased region" description="Basic and acidic residues" evidence="1">
    <location>
        <begin position="672"/>
        <end position="686"/>
    </location>
</feature>
<feature type="compositionally biased region" description="Polar residues" evidence="1">
    <location>
        <begin position="645"/>
        <end position="671"/>
    </location>
</feature>
<organism evidence="3 4">
    <name type="scientific">Aquilegia coerulea</name>
    <name type="common">Rocky mountain columbine</name>
    <dbReference type="NCBI Taxonomy" id="218851"/>
    <lineage>
        <taxon>Eukaryota</taxon>
        <taxon>Viridiplantae</taxon>
        <taxon>Streptophyta</taxon>
        <taxon>Embryophyta</taxon>
        <taxon>Tracheophyta</taxon>
        <taxon>Spermatophyta</taxon>
        <taxon>Magnoliopsida</taxon>
        <taxon>Ranunculales</taxon>
        <taxon>Ranunculaceae</taxon>
        <taxon>Thalictroideae</taxon>
        <taxon>Aquilegia</taxon>
    </lineage>
</organism>
<protein>
    <submittedName>
        <fullName evidence="3">Uncharacterized protein</fullName>
    </submittedName>
</protein>
<dbReference type="InParanoid" id="A0A2G5EQ23"/>
<feature type="region of interest" description="Disordered" evidence="1">
    <location>
        <begin position="512"/>
        <end position="532"/>
    </location>
</feature>
<evidence type="ECO:0000313" key="3">
    <source>
        <dbReference type="EMBL" id="PIA57848.1"/>
    </source>
</evidence>
<feature type="transmembrane region" description="Helical" evidence="2">
    <location>
        <begin position="480"/>
        <end position="505"/>
    </location>
</feature>
<dbReference type="EMBL" id="KZ305022">
    <property type="protein sequence ID" value="PIA57848.1"/>
    <property type="molecule type" value="Genomic_DNA"/>
</dbReference>
<dbReference type="AlphaFoldDB" id="A0A2G5EQ23"/>
<dbReference type="OrthoDB" id="1938687at2759"/>
<feature type="region of interest" description="Disordered" evidence="1">
    <location>
        <begin position="645"/>
        <end position="687"/>
    </location>
</feature>
<proteinExistence type="predicted"/>
<dbReference type="PANTHER" id="PTHR34775:SF6">
    <property type="entry name" value="TRANSMEMBRANE PROTEIN"/>
    <property type="match status" value="1"/>
</dbReference>
<feature type="compositionally biased region" description="Low complexity" evidence="1">
    <location>
        <begin position="168"/>
        <end position="182"/>
    </location>
</feature>
<keyword evidence="2" id="KW-0472">Membrane</keyword>
<keyword evidence="4" id="KW-1185">Reference proteome</keyword>
<dbReference type="PANTHER" id="PTHR34775">
    <property type="entry name" value="TRANSMEMBRANE PROTEIN"/>
    <property type="match status" value="1"/>
</dbReference>
<dbReference type="Proteomes" id="UP000230069">
    <property type="component" value="Unassembled WGS sequence"/>
</dbReference>
<feature type="region of interest" description="Disordered" evidence="1">
    <location>
        <begin position="1"/>
        <end position="40"/>
    </location>
</feature>
<keyword evidence="2" id="KW-0812">Transmembrane</keyword>
<keyword evidence="2" id="KW-1133">Transmembrane helix</keyword>